<evidence type="ECO:0000256" key="2">
    <source>
        <dbReference type="ARBA" id="ARBA00022670"/>
    </source>
</evidence>
<evidence type="ECO:0000259" key="5">
    <source>
        <dbReference type="PROSITE" id="PS51935"/>
    </source>
</evidence>
<dbReference type="Pfam" id="PF00877">
    <property type="entry name" value="NLPC_P60"/>
    <property type="match status" value="1"/>
</dbReference>
<keyword evidence="2" id="KW-0645">Protease</keyword>
<evidence type="ECO:0000313" key="6">
    <source>
        <dbReference type="EMBL" id="PHM45224.1"/>
    </source>
</evidence>
<dbReference type="PROSITE" id="PS51935">
    <property type="entry name" value="NLPC_P60"/>
    <property type="match status" value="1"/>
</dbReference>
<evidence type="ECO:0000313" key="7">
    <source>
        <dbReference type="Proteomes" id="UP000221980"/>
    </source>
</evidence>
<comment type="caution">
    <text evidence="6">The sequence shown here is derived from an EMBL/GenBank/DDBJ whole genome shotgun (WGS) entry which is preliminary data.</text>
</comment>
<dbReference type="AlphaFoldDB" id="A0A2D0JJ93"/>
<accession>A0A2D0JJ93</accession>
<sequence length="141" mass="16407">MIPSKGIKPLLGRPFVHGIWDCFSIVRDWYQLERGIEIPNFARSDGWWNRGENLYLKNYASAGFVECSDELQVGDVIIMQVQANEPNHAGVYIGEGLMLHHMYGQLSNRVPYDGYWQERTIKILRYSKLHKEEIMISIKGY</sequence>
<evidence type="ECO:0000256" key="1">
    <source>
        <dbReference type="ARBA" id="ARBA00007074"/>
    </source>
</evidence>
<keyword evidence="7" id="KW-1185">Reference proteome</keyword>
<feature type="domain" description="NlpC/P60" evidence="5">
    <location>
        <begin position="1"/>
        <end position="127"/>
    </location>
</feature>
<keyword evidence="4" id="KW-0788">Thiol protease</keyword>
<dbReference type="SUPFAM" id="SSF54001">
    <property type="entry name" value="Cysteine proteinases"/>
    <property type="match status" value="1"/>
</dbReference>
<dbReference type="InterPro" id="IPR000064">
    <property type="entry name" value="NLP_P60_dom"/>
</dbReference>
<dbReference type="Gene3D" id="3.90.1720.10">
    <property type="entry name" value="endopeptidase domain like (from Nostoc punctiforme)"/>
    <property type="match status" value="1"/>
</dbReference>
<keyword evidence="3" id="KW-0378">Hydrolase</keyword>
<name>A0A2D0JJ93_9GAMM</name>
<dbReference type="GO" id="GO:0006508">
    <property type="term" value="P:proteolysis"/>
    <property type="evidence" value="ECO:0007669"/>
    <property type="project" value="UniProtKB-KW"/>
</dbReference>
<evidence type="ECO:0000256" key="3">
    <source>
        <dbReference type="ARBA" id="ARBA00022801"/>
    </source>
</evidence>
<organism evidence="6 7">
    <name type="scientific">Xenorhabdus miraniensis</name>
    <dbReference type="NCBI Taxonomy" id="351674"/>
    <lineage>
        <taxon>Bacteria</taxon>
        <taxon>Pseudomonadati</taxon>
        <taxon>Pseudomonadota</taxon>
        <taxon>Gammaproteobacteria</taxon>
        <taxon>Enterobacterales</taxon>
        <taxon>Morganellaceae</taxon>
        <taxon>Xenorhabdus</taxon>
    </lineage>
</organism>
<dbReference type="InterPro" id="IPR038765">
    <property type="entry name" value="Papain-like_cys_pep_sf"/>
</dbReference>
<reference evidence="6 7" key="1">
    <citation type="journal article" date="2017" name="Nat. Microbiol.">
        <title>Natural product diversity associated with the nematode symbionts Photorhabdus and Xenorhabdus.</title>
        <authorList>
            <person name="Tobias N.J."/>
            <person name="Wolff H."/>
            <person name="Djahanschiri B."/>
            <person name="Grundmann F."/>
            <person name="Kronenwerth M."/>
            <person name="Shi Y.M."/>
            <person name="Simonyi S."/>
            <person name="Grun P."/>
            <person name="Shapiro-Ilan D."/>
            <person name="Pidot S.J."/>
            <person name="Stinear T.P."/>
            <person name="Ebersberger I."/>
            <person name="Bode H.B."/>
        </authorList>
    </citation>
    <scope>NUCLEOTIDE SEQUENCE [LARGE SCALE GENOMIC DNA]</scope>
    <source>
        <strain evidence="6 7">DSM 17902</strain>
    </source>
</reference>
<dbReference type="GO" id="GO:0008234">
    <property type="term" value="F:cysteine-type peptidase activity"/>
    <property type="evidence" value="ECO:0007669"/>
    <property type="project" value="UniProtKB-KW"/>
</dbReference>
<proteinExistence type="inferred from homology"/>
<gene>
    <name evidence="6" type="ORF">Xmir_04348</name>
</gene>
<protein>
    <submittedName>
        <fullName evidence="6">Peptidase P60</fullName>
    </submittedName>
</protein>
<evidence type="ECO:0000256" key="4">
    <source>
        <dbReference type="ARBA" id="ARBA00022807"/>
    </source>
</evidence>
<comment type="similarity">
    <text evidence="1">Belongs to the peptidase C40 family.</text>
</comment>
<dbReference type="Proteomes" id="UP000221980">
    <property type="component" value="Unassembled WGS sequence"/>
</dbReference>
<dbReference type="EMBL" id="NITZ01000055">
    <property type="protein sequence ID" value="PHM45224.1"/>
    <property type="molecule type" value="Genomic_DNA"/>
</dbReference>